<gene>
    <name evidence="1" type="ORF">WICPIJ_008556</name>
</gene>
<evidence type="ECO:0000313" key="1">
    <source>
        <dbReference type="EMBL" id="KAH3679739.1"/>
    </source>
</evidence>
<keyword evidence="2" id="KW-1185">Reference proteome</keyword>
<organism evidence="1 2">
    <name type="scientific">Wickerhamomyces pijperi</name>
    <name type="common">Yeast</name>
    <name type="synonym">Pichia pijperi</name>
    <dbReference type="NCBI Taxonomy" id="599730"/>
    <lineage>
        <taxon>Eukaryota</taxon>
        <taxon>Fungi</taxon>
        <taxon>Dikarya</taxon>
        <taxon>Ascomycota</taxon>
        <taxon>Saccharomycotina</taxon>
        <taxon>Saccharomycetes</taxon>
        <taxon>Phaffomycetales</taxon>
        <taxon>Wickerhamomycetaceae</taxon>
        <taxon>Wickerhamomyces</taxon>
    </lineage>
</organism>
<protein>
    <submittedName>
        <fullName evidence="1">Uncharacterized protein</fullName>
    </submittedName>
</protein>
<dbReference type="EMBL" id="JAEUBG010004868">
    <property type="protein sequence ID" value="KAH3679739.1"/>
    <property type="molecule type" value="Genomic_DNA"/>
</dbReference>
<name>A0A9P8PYT5_WICPI</name>
<reference evidence="1" key="2">
    <citation type="submission" date="2021-01" db="EMBL/GenBank/DDBJ databases">
        <authorList>
            <person name="Schikora-Tamarit M.A."/>
        </authorList>
    </citation>
    <scope>NUCLEOTIDE SEQUENCE</scope>
    <source>
        <strain evidence="1">CBS2887</strain>
    </source>
</reference>
<proteinExistence type="predicted"/>
<comment type="caution">
    <text evidence="1">The sequence shown here is derived from an EMBL/GenBank/DDBJ whole genome shotgun (WGS) entry which is preliminary data.</text>
</comment>
<dbReference type="Proteomes" id="UP000774326">
    <property type="component" value="Unassembled WGS sequence"/>
</dbReference>
<dbReference type="AlphaFoldDB" id="A0A9P8PYT5"/>
<sequence>MIKGCVINVANILDKTPRTKFSCGSNTARPLNSTFLRRSYEAYVIEGFIVRTKDTFNPLQNPVIPSSLMMFLAVCKMVVFSNGSVCCFVAITETGDVKNCPIEAAMIPNSNSSIVPLPVVCLPF</sequence>
<reference evidence="1" key="1">
    <citation type="journal article" date="2021" name="Open Biol.">
        <title>Shared evolutionary footprints suggest mitochondrial oxidative damage underlies multiple complex I losses in fungi.</title>
        <authorList>
            <person name="Schikora-Tamarit M.A."/>
            <person name="Marcet-Houben M."/>
            <person name="Nosek J."/>
            <person name="Gabaldon T."/>
        </authorList>
    </citation>
    <scope>NUCLEOTIDE SEQUENCE</scope>
    <source>
        <strain evidence="1">CBS2887</strain>
    </source>
</reference>
<evidence type="ECO:0000313" key="2">
    <source>
        <dbReference type="Proteomes" id="UP000774326"/>
    </source>
</evidence>
<accession>A0A9P8PYT5</accession>